<keyword evidence="2" id="KW-0472">Membrane</keyword>
<feature type="domain" description="LysM" evidence="3">
    <location>
        <begin position="117"/>
        <end position="160"/>
    </location>
</feature>
<feature type="transmembrane region" description="Helical" evidence="2">
    <location>
        <begin position="12"/>
        <end position="30"/>
    </location>
</feature>
<evidence type="ECO:0000313" key="4">
    <source>
        <dbReference type="EMBL" id="MBM7614904.1"/>
    </source>
</evidence>
<keyword evidence="2" id="KW-1133">Transmembrane helix</keyword>
<gene>
    <name evidence="4" type="ORF">JOC73_001423</name>
</gene>
<dbReference type="InterPro" id="IPR036779">
    <property type="entry name" value="LysM_dom_sf"/>
</dbReference>
<comment type="caution">
    <text evidence="4">The sequence shown here is derived from an EMBL/GenBank/DDBJ whole genome shotgun (WGS) entry which is preliminary data.</text>
</comment>
<dbReference type="Gene3D" id="1.10.10.2520">
    <property type="entry name" value="Cell wall hydrolase SleB, domain 1"/>
    <property type="match status" value="1"/>
</dbReference>
<dbReference type="EMBL" id="JAFBEE010000007">
    <property type="protein sequence ID" value="MBM7614904.1"/>
    <property type="molecule type" value="Genomic_DNA"/>
</dbReference>
<dbReference type="Pfam" id="PF07486">
    <property type="entry name" value="Hydrolase_2"/>
    <property type="match status" value="1"/>
</dbReference>
<dbReference type="InterPro" id="IPR011105">
    <property type="entry name" value="Cell_wall_hydrolase_SleB"/>
</dbReference>
<dbReference type="Gene3D" id="6.20.240.60">
    <property type="match status" value="1"/>
</dbReference>
<feature type="region of interest" description="Disordered" evidence="1">
    <location>
        <begin position="67"/>
        <end position="103"/>
    </location>
</feature>
<dbReference type="InterPro" id="IPR042047">
    <property type="entry name" value="SleB_dom1"/>
</dbReference>
<evidence type="ECO:0000256" key="2">
    <source>
        <dbReference type="SAM" id="Phobius"/>
    </source>
</evidence>
<dbReference type="RefSeq" id="WP_204401560.1">
    <property type="nucleotide sequence ID" value="NZ_JAFBEE010000007.1"/>
</dbReference>
<dbReference type="Pfam" id="PF01476">
    <property type="entry name" value="LysM"/>
    <property type="match status" value="1"/>
</dbReference>
<keyword evidence="4" id="KW-0378">Hydrolase</keyword>
<evidence type="ECO:0000259" key="3">
    <source>
        <dbReference type="PROSITE" id="PS51782"/>
    </source>
</evidence>
<name>A0ABS2NQN4_9FIRM</name>
<dbReference type="SMART" id="SM00257">
    <property type="entry name" value="LysM"/>
    <property type="match status" value="1"/>
</dbReference>
<dbReference type="Proteomes" id="UP001314796">
    <property type="component" value="Unassembled WGS sequence"/>
</dbReference>
<dbReference type="InterPro" id="IPR018392">
    <property type="entry name" value="LysM"/>
</dbReference>
<keyword evidence="5" id="KW-1185">Reference proteome</keyword>
<organism evidence="4 5">
    <name type="scientific">Alkaliphilus hydrothermalis</name>
    <dbReference type="NCBI Taxonomy" id="1482730"/>
    <lineage>
        <taxon>Bacteria</taxon>
        <taxon>Bacillati</taxon>
        <taxon>Bacillota</taxon>
        <taxon>Clostridia</taxon>
        <taxon>Peptostreptococcales</taxon>
        <taxon>Natronincolaceae</taxon>
        <taxon>Alkaliphilus</taxon>
    </lineage>
</organism>
<evidence type="ECO:0000256" key="1">
    <source>
        <dbReference type="SAM" id="MobiDB-lite"/>
    </source>
</evidence>
<dbReference type="EC" id="3.5.1.28" evidence="4"/>
<dbReference type="GO" id="GO:0008745">
    <property type="term" value="F:N-acetylmuramoyl-L-alanine amidase activity"/>
    <property type="evidence" value="ECO:0007669"/>
    <property type="project" value="UniProtKB-EC"/>
</dbReference>
<dbReference type="PROSITE" id="PS51782">
    <property type="entry name" value="LYSM"/>
    <property type="match status" value="1"/>
</dbReference>
<accession>A0ABS2NQN4</accession>
<dbReference type="CDD" id="cd00118">
    <property type="entry name" value="LysM"/>
    <property type="match status" value="1"/>
</dbReference>
<proteinExistence type="predicted"/>
<keyword evidence="2" id="KW-0812">Transmembrane</keyword>
<dbReference type="Gene3D" id="3.10.350.10">
    <property type="entry name" value="LysM domain"/>
    <property type="match status" value="1"/>
</dbReference>
<dbReference type="PANTHER" id="PTHR33734:SF22">
    <property type="entry name" value="MEMBRANE-BOUND LYTIC MUREIN TRANSGLYCOSYLASE D"/>
    <property type="match status" value="1"/>
</dbReference>
<dbReference type="SUPFAM" id="SSF54106">
    <property type="entry name" value="LysM domain"/>
    <property type="match status" value="1"/>
</dbReference>
<dbReference type="PANTHER" id="PTHR33734">
    <property type="entry name" value="LYSM DOMAIN-CONTAINING GPI-ANCHORED PROTEIN 2"/>
    <property type="match status" value="1"/>
</dbReference>
<reference evidence="4 5" key="1">
    <citation type="submission" date="2021-01" db="EMBL/GenBank/DDBJ databases">
        <title>Genomic Encyclopedia of Type Strains, Phase IV (KMG-IV): sequencing the most valuable type-strain genomes for metagenomic binning, comparative biology and taxonomic classification.</title>
        <authorList>
            <person name="Goeker M."/>
        </authorList>
    </citation>
    <scope>NUCLEOTIDE SEQUENCE [LARGE SCALE GENOMIC DNA]</scope>
    <source>
        <strain evidence="4 5">DSM 25890</strain>
    </source>
</reference>
<sequence length="302" mass="33928">MNKDTKNKKYLMYALTVVVLGTVMVARSTVDNFLSNHSSDEALKVRNDFAVVSEEVRKEKNDILEDSVHVNKNEDLQEKQEVAKEERKPEPKQEPKKVVEKAPSEVAKVDMSPITTNQYVVKANDTLSLISQRSNVSINTLRQLNNISSDVILKGQVLTIKSTIDTASKKSNTAVSSRGEREEDLYWLSRIIHAEAQGEPYEGKVAVGNVILNRVKSNLFPNTIEGVVFDKQHGYTQFSPVIDGSIYNNPGADSIQAAKDALNGVSPVGESLYFLNPRKAENFWIIKNRVFYKTIGDHDFYY</sequence>
<protein>
    <submittedName>
        <fullName evidence="4">N-acetylmuramoyl-L-alanine amidase</fullName>
        <ecNumber evidence="4">3.5.1.28</ecNumber>
    </submittedName>
</protein>
<evidence type="ECO:0000313" key="5">
    <source>
        <dbReference type="Proteomes" id="UP001314796"/>
    </source>
</evidence>